<evidence type="ECO:0000259" key="1">
    <source>
        <dbReference type="Pfam" id="PF13462"/>
    </source>
</evidence>
<dbReference type="OrthoDB" id="117402at2"/>
<evidence type="ECO:0000313" key="3">
    <source>
        <dbReference type="Proteomes" id="UP000189299"/>
    </source>
</evidence>
<feature type="domain" description="Thioredoxin-like fold" evidence="1">
    <location>
        <begin position="14"/>
        <end position="171"/>
    </location>
</feature>
<gene>
    <name evidence="2" type="ORF">BTN92_06530</name>
</gene>
<proteinExistence type="predicted"/>
<organism evidence="2 3">
    <name type="scientific">Enterococcus mundtii</name>
    <dbReference type="NCBI Taxonomy" id="53346"/>
    <lineage>
        <taxon>Bacteria</taxon>
        <taxon>Bacillati</taxon>
        <taxon>Bacillota</taxon>
        <taxon>Bacilli</taxon>
        <taxon>Lactobacillales</taxon>
        <taxon>Enterococcaceae</taxon>
        <taxon>Enterococcus</taxon>
    </lineage>
</organism>
<evidence type="ECO:0000313" key="2">
    <source>
        <dbReference type="EMBL" id="ONN43484.1"/>
    </source>
</evidence>
<dbReference type="Pfam" id="PF13462">
    <property type="entry name" value="Thioredoxin_4"/>
    <property type="match status" value="1"/>
</dbReference>
<dbReference type="STRING" id="53346.A5802_001266"/>
<protein>
    <submittedName>
        <fullName evidence="2">Thioredoxin</fullName>
    </submittedName>
</protein>
<dbReference type="InterPro" id="IPR036249">
    <property type="entry name" value="Thioredoxin-like_sf"/>
</dbReference>
<dbReference type="EMBL" id="MSTR01000005">
    <property type="protein sequence ID" value="ONN43484.1"/>
    <property type="molecule type" value="Genomic_DNA"/>
</dbReference>
<dbReference type="SUPFAM" id="SSF52833">
    <property type="entry name" value="Thioredoxin-like"/>
    <property type="match status" value="1"/>
</dbReference>
<dbReference type="Proteomes" id="UP000189299">
    <property type="component" value="Unassembled WGS sequence"/>
</dbReference>
<accession>A0A1A6G4Q1</accession>
<dbReference type="InterPro" id="IPR012336">
    <property type="entry name" value="Thioredoxin-like_fold"/>
</dbReference>
<sequence>MDISIIDATKTNKTTGIMYGNEDAPKQMIEFVNLACPYCRQWFIESYDILEEAVQSGRLLRIIKLFDKEKPSLQKGNVMHHHITTTDGKVALKQIKAIFDAQDEWKQLDLDGIAEYATETLGLTEQEDQATTQAIIDEANAAHIQFVPTVIIDEHIFDESITPEELSELVK</sequence>
<dbReference type="AlphaFoldDB" id="A0A1A6G4Q1"/>
<reference evidence="2 3" key="1">
    <citation type="submission" date="2016-12" db="EMBL/GenBank/DDBJ databases">
        <authorList>
            <person name="Song W.-J."/>
            <person name="Kurnit D.M."/>
        </authorList>
    </citation>
    <scope>NUCLEOTIDE SEQUENCE [LARGE SCALE GENOMIC DNA]</scope>
    <source>
        <strain evidence="2 3">CGB1038-1_S1</strain>
    </source>
</reference>
<dbReference type="RefSeq" id="WP_019723107.1">
    <property type="nucleotide sequence ID" value="NZ_CABMMO010000005.1"/>
</dbReference>
<name>A0A1A6G4Q1_ENTMU</name>
<dbReference type="Gene3D" id="3.40.30.10">
    <property type="entry name" value="Glutaredoxin"/>
    <property type="match status" value="1"/>
</dbReference>
<comment type="caution">
    <text evidence="2">The sequence shown here is derived from an EMBL/GenBank/DDBJ whole genome shotgun (WGS) entry which is preliminary data.</text>
</comment>
<dbReference type="Gene3D" id="1.10.1200.90">
    <property type="entry name" value="DsbA-like domain"/>
    <property type="match status" value="1"/>
</dbReference>